<dbReference type="Proteomes" id="UP001176961">
    <property type="component" value="Unassembled WGS sequence"/>
</dbReference>
<reference evidence="1" key="1">
    <citation type="submission" date="2023-07" db="EMBL/GenBank/DDBJ databases">
        <authorList>
            <consortium name="CYATHOMIX"/>
        </authorList>
    </citation>
    <scope>NUCLEOTIDE SEQUENCE</scope>
    <source>
        <strain evidence="1">N/A</strain>
    </source>
</reference>
<accession>A0AA36DTH1</accession>
<sequence>MFLLRPHIVEHHRHRFHLPRERPDVDATEDAIGIRSGCVGCLVPQATHPIDTSQAYCRSAAASFCPQTSTHTLRYHIYIITVYFQQPPPFSCSWTLEAMFRLATSILLLRRPSPRGWVAAVHS</sequence>
<keyword evidence="2" id="KW-1185">Reference proteome</keyword>
<protein>
    <submittedName>
        <fullName evidence="1">Uncharacterized protein</fullName>
    </submittedName>
</protein>
<dbReference type="AlphaFoldDB" id="A0AA36DTH1"/>
<gene>
    <name evidence="1" type="ORF">CYNAS_LOCUS3750</name>
</gene>
<evidence type="ECO:0000313" key="1">
    <source>
        <dbReference type="EMBL" id="CAJ0591767.1"/>
    </source>
</evidence>
<dbReference type="EMBL" id="CATQJL010000001">
    <property type="protein sequence ID" value="CAJ0591767.1"/>
    <property type="molecule type" value="Genomic_DNA"/>
</dbReference>
<evidence type="ECO:0000313" key="2">
    <source>
        <dbReference type="Proteomes" id="UP001176961"/>
    </source>
</evidence>
<comment type="caution">
    <text evidence="1">The sequence shown here is derived from an EMBL/GenBank/DDBJ whole genome shotgun (WGS) entry which is preliminary data.</text>
</comment>
<proteinExistence type="predicted"/>
<organism evidence="1 2">
    <name type="scientific">Cylicocyclus nassatus</name>
    <name type="common">Nematode worm</name>
    <dbReference type="NCBI Taxonomy" id="53992"/>
    <lineage>
        <taxon>Eukaryota</taxon>
        <taxon>Metazoa</taxon>
        <taxon>Ecdysozoa</taxon>
        <taxon>Nematoda</taxon>
        <taxon>Chromadorea</taxon>
        <taxon>Rhabditida</taxon>
        <taxon>Rhabditina</taxon>
        <taxon>Rhabditomorpha</taxon>
        <taxon>Strongyloidea</taxon>
        <taxon>Strongylidae</taxon>
        <taxon>Cylicocyclus</taxon>
    </lineage>
</organism>
<name>A0AA36DTH1_CYLNA</name>